<evidence type="ECO:0000256" key="3">
    <source>
        <dbReference type="ARBA" id="ARBA00022989"/>
    </source>
</evidence>
<feature type="transmembrane region" description="Helical" evidence="6">
    <location>
        <begin position="304"/>
        <end position="325"/>
    </location>
</feature>
<evidence type="ECO:0000259" key="7">
    <source>
        <dbReference type="Pfam" id="PF00361"/>
    </source>
</evidence>
<accession>A0AAU7JPX1</accession>
<comment type="subcellular location">
    <subcellularLocation>
        <location evidence="1">Endomembrane system</location>
        <topology evidence="1">Multi-pass membrane protein</topology>
    </subcellularLocation>
    <subcellularLocation>
        <location evidence="5">Membrane</location>
        <topology evidence="5">Multi-pass membrane protein</topology>
    </subcellularLocation>
</comment>
<dbReference type="RefSeq" id="WP_406829626.1">
    <property type="nucleotide sequence ID" value="NZ_CP157483.1"/>
</dbReference>
<keyword evidence="4 6" id="KW-0472">Membrane</keyword>
<dbReference type="PANTHER" id="PTHR22773">
    <property type="entry name" value="NADH DEHYDROGENASE"/>
    <property type="match status" value="1"/>
</dbReference>
<feature type="transmembrane region" description="Helical" evidence="6">
    <location>
        <begin position="186"/>
        <end position="210"/>
    </location>
</feature>
<feature type="transmembrane region" description="Helical" evidence="6">
    <location>
        <begin position="418"/>
        <end position="442"/>
    </location>
</feature>
<evidence type="ECO:0000256" key="1">
    <source>
        <dbReference type="ARBA" id="ARBA00004127"/>
    </source>
</evidence>
<dbReference type="AlphaFoldDB" id="A0AAU7JPX1"/>
<dbReference type="GO" id="GO:0012505">
    <property type="term" value="C:endomembrane system"/>
    <property type="evidence" value="ECO:0007669"/>
    <property type="project" value="UniProtKB-SubCell"/>
</dbReference>
<evidence type="ECO:0000256" key="2">
    <source>
        <dbReference type="ARBA" id="ARBA00022692"/>
    </source>
</evidence>
<protein>
    <submittedName>
        <fullName evidence="8">Proton-conducting transporter membrane subunit</fullName>
    </submittedName>
</protein>
<evidence type="ECO:0000256" key="4">
    <source>
        <dbReference type="ARBA" id="ARBA00023136"/>
    </source>
</evidence>
<dbReference type="EMBL" id="CP157483">
    <property type="protein sequence ID" value="XBO42215.1"/>
    <property type="molecule type" value="Genomic_DNA"/>
</dbReference>
<evidence type="ECO:0000313" key="8">
    <source>
        <dbReference type="EMBL" id="XBO42215.1"/>
    </source>
</evidence>
<organism evidence="8">
    <name type="scientific">Pedococcus sp. KACC 23699</name>
    <dbReference type="NCBI Taxonomy" id="3149228"/>
    <lineage>
        <taxon>Bacteria</taxon>
        <taxon>Bacillati</taxon>
        <taxon>Actinomycetota</taxon>
        <taxon>Actinomycetes</taxon>
        <taxon>Micrococcales</taxon>
        <taxon>Intrasporangiaceae</taxon>
        <taxon>Pedococcus</taxon>
    </lineage>
</organism>
<feature type="transmembrane region" description="Helical" evidence="6">
    <location>
        <begin position="363"/>
        <end position="381"/>
    </location>
</feature>
<gene>
    <name evidence="8" type="ORF">ABEG17_11520</name>
</gene>
<dbReference type="GO" id="GO:0016020">
    <property type="term" value="C:membrane"/>
    <property type="evidence" value="ECO:0007669"/>
    <property type="project" value="UniProtKB-SubCell"/>
</dbReference>
<feature type="transmembrane region" description="Helical" evidence="6">
    <location>
        <begin position="157"/>
        <end position="174"/>
    </location>
</feature>
<reference evidence="8" key="1">
    <citation type="submission" date="2024-05" db="EMBL/GenBank/DDBJ databases">
        <authorList>
            <person name="Kim S."/>
            <person name="Heo J."/>
            <person name="Choi H."/>
            <person name="Choi Y."/>
            <person name="Kwon S.-W."/>
            <person name="Kim Y."/>
        </authorList>
    </citation>
    <scope>NUCLEOTIDE SEQUENCE</scope>
    <source>
        <strain evidence="8">KACC 23699</strain>
    </source>
</reference>
<feature type="transmembrane region" description="Helical" evidence="6">
    <location>
        <begin position="6"/>
        <end position="28"/>
    </location>
</feature>
<dbReference type="Pfam" id="PF00361">
    <property type="entry name" value="Proton_antipo_M"/>
    <property type="match status" value="1"/>
</dbReference>
<proteinExistence type="predicted"/>
<dbReference type="InterPro" id="IPR001750">
    <property type="entry name" value="ND/Mrp_TM"/>
</dbReference>
<feature type="transmembrane region" description="Helical" evidence="6">
    <location>
        <begin position="230"/>
        <end position="255"/>
    </location>
</feature>
<feature type="transmembrane region" description="Helical" evidence="6">
    <location>
        <begin position="40"/>
        <end position="62"/>
    </location>
</feature>
<feature type="transmembrane region" description="Helical" evidence="6">
    <location>
        <begin position="519"/>
        <end position="543"/>
    </location>
</feature>
<sequence>MNAVATLDWLVLGPVVAPAAGAVVVLVVDAFAPRLSRLHAMLGVVALVLGAALALPTALGSAATPRRSLCLPAPDGACLYEAGPVAGALQVGALLAALVVLLLAWPDRASQERLSTVGAPGGDTAPLRGGPAVLVSLVLAATAGAAGVAAAHDLGSWLVSLELATLPAIALVALRATPDAGRGALALLTTSLVSFAFVVMGAALWLLATAQPVFSGTAAAAALADPERRAVLVLGLLLLVGGVGFKLSLVPFHVWTPQAYSGGTEPVATFLAATSKVAALAALLVVLGPLAAAGAVGAHAATPVLVVVGILAAVSMTVGNLVALVQDDPVRLLAWSTVAQAGWVVLPLSVATTQAGQASSGYLLAYVVATLVAFTVVHLVTRTGAGAGGTGAAGTPAGGAGRGRTLAAYTGLLRRRPVLGGALGLALLSLAGLPPGVLGLVAKVLALRPVVGDGQWVLALVAVANAVLGIAVYLRWFTVLLRDPEPGADAVPTAEGAGGGAGEGWPEELFGGRVPRPALVALLLSGGVLVIASVLPQLVLGLLG</sequence>
<feature type="transmembrane region" description="Helical" evidence="6">
    <location>
        <begin position="454"/>
        <end position="474"/>
    </location>
</feature>
<evidence type="ECO:0000256" key="5">
    <source>
        <dbReference type="RuleBase" id="RU000320"/>
    </source>
</evidence>
<feature type="domain" description="NADH:quinone oxidoreductase/Mrp antiporter transmembrane" evidence="7">
    <location>
        <begin position="151"/>
        <end position="468"/>
    </location>
</feature>
<keyword evidence="2 5" id="KW-0812">Transmembrane</keyword>
<feature type="transmembrane region" description="Helical" evidence="6">
    <location>
        <begin position="132"/>
        <end position="151"/>
    </location>
</feature>
<name>A0AAU7JPX1_9MICO</name>
<feature type="transmembrane region" description="Helical" evidence="6">
    <location>
        <begin position="82"/>
        <end position="105"/>
    </location>
</feature>
<evidence type="ECO:0000256" key="6">
    <source>
        <dbReference type="SAM" id="Phobius"/>
    </source>
</evidence>
<keyword evidence="3 6" id="KW-1133">Transmembrane helix</keyword>
<feature type="transmembrane region" description="Helical" evidence="6">
    <location>
        <begin position="267"/>
        <end position="292"/>
    </location>
</feature>